<keyword evidence="1" id="KW-0479">Metal-binding</keyword>
<keyword evidence="1" id="KW-0862">Zinc</keyword>
<dbReference type="AlphaFoldDB" id="A0A0J7KBF8"/>
<evidence type="ECO:0000313" key="5">
    <source>
        <dbReference type="Proteomes" id="UP000036403"/>
    </source>
</evidence>
<evidence type="ECO:0000256" key="2">
    <source>
        <dbReference type="SAM" id="MobiDB-lite"/>
    </source>
</evidence>
<reference evidence="4 5" key="1">
    <citation type="submission" date="2015-04" db="EMBL/GenBank/DDBJ databases">
        <title>Lasius niger genome sequencing.</title>
        <authorList>
            <person name="Konorov E.A."/>
            <person name="Nikitin M.A."/>
            <person name="Kirill M.V."/>
            <person name="Chang P."/>
        </authorList>
    </citation>
    <scope>NUCLEOTIDE SEQUENCE [LARGE SCALE GENOMIC DNA]</scope>
    <source>
        <tissue evidence="4">Whole</tissue>
    </source>
</reference>
<dbReference type="PROSITE" id="PS50158">
    <property type="entry name" value="ZF_CCHC"/>
    <property type="match status" value="1"/>
</dbReference>
<dbReference type="OrthoDB" id="7555294at2759"/>
<accession>A0A0J7KBF8</accession>
<dbReference type="PANTHER" id="PTHR47592:SF27">
    <property type="entry name" value="OS08G0421700 PROTEIN"/>
    <property type="match status" value="1"/>
</dbReference>
<dbReference type="EMBL" id="LBMM01010252">
    <property type="protein sequence ID" value="KMQ87576.1"/>
    <property type="molecule type" value="Genomic_DNA"/>
</dbReference>
<organism evidence="4 5">
    <name type="scientific">Lasius niger</name>
    <name type="common">Black garden ant</name>
    <dbReference type="NCBI Taxonomy" id="67767"/>
    <lineage>
        <taxon>Eukaryota</taxon>
        <taxon>Metazoa</taxon>
        <taxon>Ecdysozoa</taxon>
        <taxon>Arthropoda</taxon>
        <taxon>Hexapoda</taxon>
        <taxon>Insecta</taxon>
        <taxon>Pterygota</taxon>
        <taxon>Neoptera</taxon>
        <taxon>Endopterygota</taxon>
        <taxon>Hymenoptera</taxon>
        <taxon>Apocrita</taxon>
        <taxon>Aculeata</taxon>
        <taxon>Formicoidea</taxon>
        <taxon>Formicidae</taxon>
        <taxon>Formicinae</taxon>
        <taxon>Lasius</taxon>
        <taxon>Lasius</taxon>
    </lineage>
</organism>
<keyword evidence="1" id="KW-0863">Zinc-finger</keyword>
<dbReference type="GO" id="GO:0008270">
    <property type="term" value="F:zinc ion binding"/>
    <property type="evidence" value="ECO:0007669"/>
    <property type="project" value="UniProtKB-KW"/>
</dbReference>
<dbReference type="Proteomes" id="UP000036403">
    <property type="component" value="Unassembled WGS sequence"/>
</dbReference>
<feature type="region of interest" description="Disordered" evidence="2">
    <location>
        <begin position="1"/>
        <end position="26"/>
    </location>
</feature>
<sequence length="193" mass="21463">MYGKRQFGKKQNVKNQKDQDCKKDKKAQNAAKNETFKFKCHRCRKVGHKASECTERIKETDKANIADNLSLCASTNLSYIMKAEGKDTYANTTRGMWCVDSGCTAHMCGNDDLQNFDKSTVDKVNLASKSSIDIRGKGSISLTSDLDGKIKNININDALHVPELRTNLLSVGKLCDKGFKVVFEADGAQWVET</sequence>
<gene>
    <name evidence="4" type="ORF">RF55_13100</name>
</gene>
<dbReference type="PANTHER" id="PTHR47592">
    <property type="entry name" value="PBF68 PROTEIN"/>
    <property type="match status" value="1"/>
</dbReference>
<feature type="compositionally biased region" description="Basic residues" evidence="2">
    <location>
        <begin position="1"/>
        <end position="12"/>
    </location>
</feature>
<dbReference type="STRING" id="67767.A0A0J7KBF8"/>
<feature type="domain" description="CCHC-type" evidence="3">
    <location>
        <begin position="39"/>
        <end position="55"/>
    </location>
</feature>
<dbReference type="InterPro" id="IPR001878">
    <property type="entry name" value="Znf_CCHC"/>
</dbReference>
<dbReference type="Pfam" id="PF22936">
    <property type="entry name" value="Pol_BBD"/>
    <property type="match status" value="1"/>
</dbReference>
<keyword evidence="5" id="KW-1185">Reference proteome</keyword>
<proteinExistence type="predicted"/>
<comment type="caution">
    <text evidence="4">The sequence shown here is derived from an EMBL/GenBank/DDBJ whole genome shotgun (WGS) entry which is preliminary data.</text>
</comment>
<dbReference type="PaxDb" id="67767-A0A0J7KBF8"/>
<dbReference type="InterPro" id="IPR054722">
    <property type="entry name" value="PolX-like_BBD"/>
</dbReference>
<evidence type="ECO:0000313" key="4">
    <source>
        <dbReference type="EMBL" id="KMQ87576.1"/>
    </source>
</evidence>
<feature type="compositionally biased region" description="Basic and acidic residues" evidence="2">
    <location>
        <begin position="15"/>
        <end position="26"/>
    </location>
</feature>
<name>A0A0J7KBF8_LASNI</name>
<evidence type="ECO:0000259" key="3">
    <source>
        <dbReference type="PROSITE" id="PS50158"/>
    </source>
</evidence>
<protein>
    <submittedName>
        <fullName evidence="4">Retrovirus-related pol polyprotein from transposon tnt 1-94</fullName>
    </submittedName>
</protein>
<evidence type="ECO:0000256" key="1">
    <source>
        <dbReference type="PROSITE-ProRule" id="PRU00047"/>
    </source>
</evidence>
<dbReference type="GO" id="GO:0003676">
    <property type="term" value="F:nucleic acid binding"/>
    <property type="evidence" value="ECO:0007669"/>
    <property type="project" value="InterPro"/>
</dbReference>